<evidence type="ECO:0000313" key="4">
    <source>
        <dbReference type="Proteomes" id="UP000440578"/>
    </source>
</evidence>
<dbReference type="Proteomes" id="UP000440578">
    <property type="component" value="Unassembled WGS sequence"/>
</dbReference>
<dbReference type="PANTHER" id="PTHR10663">
    <property type="entry name" value="GUANYL-NUCLEOTIDE EXCHANGE FACTOR"/>
    <property type="match status" value="1"/>
</dbReference>
<dbReference type="InterPro" id="IPR032691">
    <property type="entry name" value="Mon2/Sec7/BIG1-like_HUS"/>
</dbReference>
<reference evidence="3 4" key="1">
    <citation type="submission" date="2019-07" db="EMBL/GenBank/DDBJ databases">
        <title>Draft genome assembly of a fouling barnacle, Amphibalanus amphitrite (Darwin, 1854): The first reference genome for Thecostraca.</title>
        <authorList>
            <person name="Kim W."/>
        </authorList>
    </citation>
    <scope>NUCLEOTIDE SEQUENCE [LARGE SCALE GENOMIC DNA]</scope>
    <source>
        <strain evidence="3">SNU_AA5</strain>
        <tissue evidence="3">Soma without cirri and trophi</tissue>
    </source>
</reference>
<accession>A0A6A4W4Q7</accession>
<dbReference type="GO" id="GO:0005085">
    <property type="term" value="F:guanyl-nucleotide exchange factor activity"/>
    <property type="evidence" value="ECO:0007669"/>
    <property type="project" value="InterPro"/>
</dbReference>
<organism evidence="3 4">
    <name type="scientific">Amphibalanus amphitrite</name>
    <name type="common">Striped barnacle</name>
    <name type="synonym">Balanus amphitrite</name>
    <dbReference type="NCBI Taxonomy" id="1232801"/>
    <lineage>
        <taxon>Eukaryota</taxon>
        <taxon>Metazoa</taxon>
        <taxon>Ecdysozoa</taxon>
        <taxon>Arthropoda</taxon>
        <taxon>Crustacea</taxon>
        <taxon>Multicrustacea</taxon>
        <taxon>Cirripedia</taxon>
        <taxon>Thoracica</taxon>
        <taxon>Thoracicalcarea</taxon>
        <taxon>Balanomorpha</taxon>
        <taxon>Balanoidea</taxon>
        <taxon>Balanidae</taxon>
        <taxon>Amphibalaninae</taxon>
        <taxon>Amphibalanus</taxon>
    </lineage>
</organism>
<dbReference type="Pfam" id="PF01369">
    <property type="entry name" value="Sec7"/>
    <property type="match status" value="1"/>
</dbReference>
<dbReference type="AlphaFoldDB" id="A0A6A4W4Q7"/>
<dbReference type="OrthoDB" id="18431at2759"/>
<dbReference type="GO" id="GO:0032012">
    <property type="term" value="P:regulation of ARF protein signal transduction"/>
    <property type="evidence" value="ECO:0007669"/>
    <property type="project" value="InterPro"/>
</dbReference>
<dbReference type="Gene3D" id="1.10.1000.11">
    <property type="entry name" value="Arf Nucleotide-binding Site Opener,domain 2"/>
    <property type="match status" value="1"/>
</dbReference>
<comment type="caution">
    <text evidence="3">The sequence shown here is derived from an EMBL/GenBank/DDBJ whole genome shotgun (WGS) entry which is preliminary data.</text>
</comment>
<dbReference type="CDD" id="cd00171">
    <property type="entry name" value="Sec7"/>
    <property type="match status" value="1"/>
</dbReference>
<dbReference type="Pfam" id="PF12783">
    <property type="entry name" value="Sec7-like_HUS"/>
    <property type="match status" value="1"/>
</dbReference>
<dbReference type="SMART" id="SM00222">
    <property type="entry name" value="Sec7"/>
    <property type="match status" value="1"/>
</dbReference>
<dbReference type="InterPro" id="IPR023394">
    <property type="entry name" value="Sec7_C_sf"/>
</dbReference>
<evidence type="ECO:0000256" key="1">
    <source>
        <dbReference type="SAM" id="MobiDB-lite"/>
    </source>
</evidence>
<dbReference type="Gene3D" id="1.10.220.20">
    <property type="match status" value="1"/>
</dbReference>
<evidence type="ECO:0000259" key="2">
    <source>
        <dbReference type="PROSITE" id="PS50190"/>
    </source>
</evidence>
<evidence type="ECO:0000313" key="3">
    <source>
        <dbReference type="EMBL" id="KAF0301335.1"/>
    </source>
</evidence>
<dbReference type="InterPro" id="IPR000904">
    <property type="entry name" value="Sec7_dom"/>
</dbReference>
<dbReference type="EMBL" id="VIIS01001173">
    <property type="protein sequence ID" value="KAF0301335.1"/>
    <property type="molecule type" value="Genomic_DNA"/>
</dbReference>
<dbReference type="InterPro" id="IPR035999">
    <property type="entry name" value="Sec7_dom_sf"/>
</dbReference>
<gene>
    <name evidence="3" type="primary">ARFGEF1_0</name>
    <name evidence="3" type="ORF">FJT64_026341</name>
</gene>
<dbReference type="SUPFAM" id="SSF48425">
    <property type="entry name" value="Sec7 domain"/>
    <property type="match status" value="1"/>
</dbReference>
<dbReference type="FunFam" id="1.10.1000.11:FF:000003">
    <property type="entry name" value="Brefeldin A-inhibited guanine nucleotide-exchange protein 1"/>
    <property type="match status" value="1"/>
</dbReference>
<keyword evidence="4" id="KW-1185">Reference proteome</keyword>
<feature type="compositionally biased region" description="Polar residues" evidence="1">
    <location>
        <begin position="160"/>
        <end position="170"/>
    </location>
</feature>
<dbReference type="GO" id="GO:0005737">
    <property type="term" value="C:cytoplasm"/>
    <property type="evidence" value="ECO:0007669"/>
    <property type="project" value="UniProtKB-ARBA"/>
</dbReference>
<proteinExistence type="predicted"/>
<feature type="region of interest" description="Disordered" evidence="1">
    <location>
        <begin position="138"/>
        <end position="170"/>
    </location>
</feature>
<protein>
    <submittedName>
        <fullName evidence="3">Brefeldin A-inhibited guanine nucleotide-exchange protein 1</fullName>
    </submittedName>
</protein>
<dbReference type="PROSITE" id="PS50190">
    <property type="entry name" value="SEC7"/>
    <property type="match status" value="1"/>
</dbReference>
<dbReference type="PANTHER" id="PTHR10663:SF375">
    <property type="entry name" value="LD29171P"/>
    <property type="match status" value="1"/>
</dbReference>
<name>A0A6A4W4Q7_AMPAM</name>
<sequence length="604" mass="67845">MVVLRYSTVQSHTCSTQVFFNDIILTLLETPSSSFEHKWLVVQALTHVCADAQSVVDIYVNYDCHFASANVFERLVVDLSRLAQGRQFNSINCESPCRQVGLTAAQERSIRLRALECLVGLLKCMVEWSREFSTGIQSPACSGLDSERDWSEEPAPATPGTLSTRGSELSLSDHTPEAYESLKQIKDIWEQGIDMFNRKPKRGLAFLQRQGLLKDTPDSIAAFFHEDHRLDRTVLGDFLGEPDQQQVMEAYVDRLDFVGCEFLAALRQFLDGFRLPGEAQKIDRLMEKFASKYCECNPDQELFTSPDTAYVLAFSIIMLTTDLHSAHVKHKITMEQYIRMNRGINGGEDLPTLYLTRIYDDIAGNAIKMRVIPCARPGRQVAQNEKQRRLLFNLEMEQMSMAARSLMEAASHVQAEFTCATHVEHVRPMFQLAWAPVLAAFSTGLQDGEGAEVDDLCLDGVRCAIHIACVFQMQVRAPCVFQMQMERDAYLQTLARFALASASAGDAELKAKDMDTVKMLILLALRDGNFLSRPWPEMLRCIAQMEEAHLSGAGWPAQHDGGLARETGELTQRNAGTPNGGCRERASDWVKRRGRGRTGWISHE</sequence>
<feature type="domain" description="SEC7" evidence="2">
    <location>
        <begin position="178"/>
        <end position="365"/>
    </location>
</feature>
<dbReference type="FunFam" id="1.10.220.20:FF:000002">
    <property type="entry name" value="Brefeldin A-inhibited guanine nucleotide-exchange protein 1"/>
    <property type="match status" value="1"/>
</dbReference>